<evidence type="ECO:0000256" key="1">
    <source>
        <dbReference type="SAM" id="MobiDB-lite"/>
    </source>
</evidence>
<protein>
    <submittedName>
        <fullName evidence="2">Uncharacterized protein</fullName>
    </submittedName>
</protein>
<organism evidence="2 3">
    <name type="scientific">Apiospora kogelbergensis</name>
    <dbReference type="NCBI Taxonomy" id="1337665"/>
    <lineage>
        <taxon>Eukaryota</taxon>
        <taxon>Fungi</taxon>
        <taxon>Dikarya</taxon>
        <taxon>Ascomycota</taxon>
        <taxon>Pezizomycotina</taxon>
        <taxon>Sordariomycetes</taxon>
        <taxon>Xylariomycetidae</taxon>
        <taxon>Amphisphaeriales</taxon>
        <taxon>Apiosporaceae</taxon>
        <taxon>Apiospora</taxon>
    </lineage>
</organism>
<evidence type="ECO:0000313" key="3">
    <source>
        <dbReference type="Proteomes" id="UP001392437"/>
    </source>
</evidence>
<comment type="caution">
    <text evidence="2">The sequence shown here is derived from an EMBL/GenBank/DDBJ whole genome shotgun (WGS) entry which is preliminary data.</text>
</comment>
<reference evidence="2 3" key="1">
    <citation type="submission" date="2023-01" db="EMBL/GenBank/DDBJ databases">
        <title>Analysis of 21 Apiospora genomes using comparative genomics revels a genus with tremendous synthesis potential of carbohydrate active enzymes and secondary metabolites.</title>
        <authorList>
            <person name="Sorensen T."/>
        </authorList>
    </citation>
    <scope>NUCLEOTIDE SEQUENCE [LARGE SCALE GENOMIC DNA]</scope>
    <source>
        <strain evidence="2 3">CBS 117206</strain>
    </source>
</reference>
<dbReference type="Proteomes" id="UP001392437">
    <property type="component" value="Unassembled WGS sequence"/>
</dbReference>
<dbReference type="EMBL" id="JAQQWP010000009">
    <property type="protein sequence ID" value="KAK8100092.1"/>
    <property type="molecule type" value="Genomic_DNA"/>
</dbReference>
<gene>
    <name evidence="2" type="ORF">PG999_010466</name>
</gene>
<name>A0AAW0QHW5_9PEZI</name>
<proteinExistence type="predicted"/>
<feature type="compositionally biased region" description="Basic and acidic residues" evidence="1">
    <location>
        <begin position="257"/>
        <end position="271"/>
    </location>
</feature>
<evidence type="ECO:0000313" key="2">
    <source>
        <dbReference type="EMBL" id="KAK8100092.1"/>
    </source>
</evidence>
<accession>A0AAW0QHW5</accession>
<dbReference type="AlphaFoldDB" id="A0AAW0QHW5"/>
<feature type="region of interest" description="Disordered" evidence="1">
    <location>
        <begin position="227"/>
        <end position="290"/>
    </location>
</feature>
<keyword evidence="3" id="KW-1185">Reference proteome</keyword>
<sequence>MCLDTSNQTQSIMATQDTTITLGQLVLRREDCIEVDWKSGPIRAREEEVRFMYTTGLRNAIAVAVSGIYPRVLLRNPLTEYYNRFMMCTTEAEMENKYPALRDQVEAAKALGLQAVIVGVTAPDLARNLRVPGDHTEEDVLAAHSVQRSLMRHLRRLVGSNIAVDQQPQIHYYPYHEYCMEGHNKTIETSMALFRDRSVMVESAVFGGEVPSGEHWRVYERQWSSAPPSAEGLEVPSGNSDIPGPEVLAESSSQYSRVREDERPAGADDAGRSNGSGGSSINDRPPIFFR</sequence>